<organism evidence="5 6">
    <name type="scientific">Mycolicibacterium austroafricanum</name>
    <name type="common">Mycobacterium austroafricanum</name>
    <dbReference type="NCBI Taxonomy" id="39687"/>
    <lineage>
        <taxon>Bacteria</taxon>
        <taxon>Bacillati</taxon>
        <taxon>Actinomycetota</taxon>
        <taxon>Actinomycetes</taxon>
        <taxon>Mycobacteriales</taxon>
        <taxon>Mycobacteriaceae</taxon>
        <taxon>Mycolicibacterium</taxon>
    </lineage>
</organism>
<keyword evidence="1" id="KW-0805">Transcription regulation</keyword>
<evidence type="ECO:0000259" key="4">
    <source>
        <dbReference type="PROSITE" id="PS01124"/>
    </source>
</evidence>
<dbReference type="PANTHER" id="PTHR47894">
    <property type="entry name" value="HTH-TYPE TRANSCRIPTIONAL REGULATOR GADX"/>
    <property type="match status" value="1"/>
</dbReference>
<keyword evidence="6" id="KW-1185">Reference proteome</keyword>
<evidence type="ECO:0000256" key="1">
    <source>
        <dbReference type="ARBA" id="ARBA00023015"/>
    </source>
</evidence>
<dbReference type="PANTHER" id="PTHR47894:SF4">
    <property type="entry name" value="HTH-TYPE TRANSCRIPTIONAL REGULATOR GADX"/>
    <property type="match status" value="1"/>
</dbReference>
<keyword evidence="2" id="KW-0238">DNA-binding</keyword>
<feature type="domain" description="HTH araC/xylS-type" evidence="4">
    <location>
        <begin position="232"/>
        <end position="330"/>
    </location>
</feature>
<evidence type="ECO:0000313" key="5">
    <source>
        <dbReference type="EMBL" id="MDN4517462.1"/>
    </source>
</evidence>
<gene>
    <name evidence="5" type="ORF">QYF68_06435</name>
</gene>
<proteinExistence type="predicted"/>
<dbReference type="RefSeq" id="WP_105387375.1">
    <property type="nucleotide sequence ID" value="NZ_CP070380.1"/>
</dbReference>
<keyword evidence="3" id="KW-0804">Transcription</keyword>
<accession>A0ABT8H9M9</accession>
<evidence type="ECO:0000256" key="3">
    <source>
        <dbReference type="ARBA" id="ARBA00023163"/>
    </source>
</evidence>
<evidence type="ECO:0000313" key="6">
    <source>
        <dbReference type="Proteomes" id="UP001172687"/>
    </source>
</evidence>
<dbReference type="Proteomes" id="UP001172687">
    <property type="component" value="Unassembled WGS sequence"/>
</dbReference>
<dbReference type="InterPro" id="IPR032687">
    <property type="entry name" value="AraC-type_N"/>
</dbReference>
<dbReference type="Gene3D" id="1.10.10.60">
    <property type="entry name" value="Homeodomain-like"/>
    <property type="match status" value="1"/>
</dbReference>
<reference evidence="5" key="1">
    <citation type="submission" date="2023-07" db="EMBL/GenBank/DDBJ databases">
        <title>Degradation of tert-butanol by M. austroafricanum TBA100.</title>
        <authorList>
            <person name="Helbich S."/>
            <person name="Vainshtein Y."/>
        </authorList>
    </citation>
    <scope>NUCLEOTIDE SEQUENCE</scope>
    <source>
        <strain evidence="5">TBA100</strain>
    </source>
</reference>
<dbReference type="Pfam" id="PF12833">
    <property type="entry name" value="HTH_18"/>
    <property type="match status" value="1"/>
</dbReference>
<dbReference type="EMBL" id="JAUHTC010000030">
    <property type="protein sequence ID" value="MDN4517462.1"/>
    <property type="molecule type" value="Genomic_DNA"/>
</dbReference>
<dbReference type="SMART" id="SM00342">
    <property type="entry name" value="HTH_ARAC"/>
    <property type="match status" value="1"/>
</dbReference>
<dbReference type="InterPro" id="IPR009057">
    <property type="entry name" value="Homeodomain-like_sf"/>
</dbReference>
<dbReference type="SUPFAM" id="SSF46689">
    <property type="entry name" value="Homeodomain-like"/>
    <property type="match status" value="1"/>
</dbReference>
<dbReference type="InterPro" id="IPR018060">
    <property type="entry name" value="HTH_AraC"/>
</dbReference>
<protein>
    <submittedName>
        <fullName evidence="5">AraC family transcriptional regulator</fullName>
    </submittedName>
</protein>
<sequence length="333" mass="36212">MALVRAASLLGYPELVTEFGADPEALLRQAGIPPSAVADPESFIGFHNTVVAVETAASATGATDFGRQLARRQGLDILGPVGAAARTAPTVRAALSAIVDHMAIYSPAMAISLHPDIGRGRAQVEYRILLDNLPDHRQTVELALGVSLNTWRLLAGPGFSPLTVHLPHRAMGPRSDYTRYFGARLREDEPCAAFTIRRSELDRPITADSTVHRTLMAYLQSITPPPTEGVVPQVRSMASQLMGTGTLDIAVIARQLAMHPRTLQRRLAAAGTTFDQLVDEVRRESTRRYLRDTDMPMGQLAGVLGYSEQSVLTRSCRRWFGASPVALRRSLRA</sequence>
<comment type="caution">
    <text evidence="5">The sequence shown here is derived from an EMBL/GenBank/DDBJ whole genome shotgun (WGS) entry which is preliminary data.</text>
</comment>
<dbReference type="PROSITE" id="PS01124">
    <property type="entry name" value="HTH_ARAC_FAMILY_2"/>
    <property type="match status" value="1"/>
</dbReference>
<evidence type="ECO:0000256" key="2">
    <source>
        <dbReference type="ARBA" id="ARBA00023125"/>
    </source>
</evidence>
<name>A0ABT8H9M9_MYCAO</name>
<dbReference type="Pfam" id="PF12625">
    <property type="entry name" value="Arabinose_bd"/>
    <property type="match status" value="1"/>
</dbReference>